<evidence type="ECO:0000256" key="2">
    <source>
        <dbReference type="ARBA" id="ARBA00022857"/>
    </source>
</evidence>
<evidence type="ECO:0000313" key="5">
    <source>
        <dbReference type="EMBL" id="KPM40149.1"/>
    </source>
</evidence>
<dbReference type="InterPro" id="IPR020904">
    <property type="entry name" value="Sc_DH/Rdtase_CS"/>
</dbReference>
<organism evidence="5 6">
    <name type="scientific">Neonectria ditissima</name>
    <dbReference type="NCBI Taxonomy" id="78410"/>
    <lineage>
        <taxon>Eukaryota</taxon>
        <taxon>Fungi</taxon>
        <taxon>Dikarya</taxon>
        <taxon>Ascomycota</taxon>
        <taxon>Pezizomycotina</taxon>
        <taxon>Sordariomycetes</taxon>
        <taxon>Hypocreomycetidae</taxon>
        <taxon>Hypocreales</taxon>
        <taxon>Nectriaceae</taxon>
        <taxon>Neonectria</taxon>
    </lineage>
</organism>
<dbReference type="GO" id="GO:0016491">
    <property type="term" value="F:oxidoreductase activity"/>
    <property type="evidence" value="ECO:0007669"/>
    <property type="project" value="UniProtKB-KW"/>
</dbReference>
<keyword evidence="3" id="KW-0560">Oxidoreductase</keyword>
<evidence type="ECO:0000256" key="1">
    <source>
        <dbReference type="ARBA" id="ARBA00006484"/>
    </source>
</evidence>
<dbReference type="PANTHER" id="PTHR43180:SF86">
    <property type="entry name" value="DEHYDROGENASE, PUTATIVE (AFU_ORTHOLOGUE AFUA_3G00290)-RELATED"/>
    <property type="match status" value="1"/>
</dbReference>
<dbReference type="STRING" id="78410.A0A0P7BGK4"/>
<dbReference type="PROSITE" id="PS00061">
    <property type="entry name" value="ADH_SHORT"/>
    <property type="match status" value="1"/>
</dbReference>
<protein>
    <recommendedName>
        <fullName evidence="7">3-hydroxyacyl-CoA dehydrogenase type-2</fullName>
    </recommendedName>
</protein>
<name>A0A0P7BGK4_9HYPO</name>
<evidence type="ECO:0000256" key="3">
    <source>
        <dbReference type="ARBA" id="ARBA00023002"/>
    </source>
</evidence>
<dbReference type="PRINTS" id="PR00080">
    <property type="entry name" value="SDRFAMILY"/>
</dbReference>
<dbReference type="OrthoDB" id="5371740at2759"/>
<dbReference type="SUPFAM" id="SSF51735">
    <property type="entry name" value="NAD(P)-binding Rossmann-fold domains"/>
    <property type="match status" value="1"/>
</dbReference>
<keyword evidence="6" id="KW-1185">Reference proteome</keyword>
<evidence type="ECO:0008006" key="7">
    <source>
        <dbReference type="Google" id="ProtNLM"/>
    </source>
</evidence>
<comment type="caution">
    <text evidence="5">The sequence shown here is derived from an EMBL/GenBank/DDBJ whole genome shotgun (WGS) entry which is preliminary data.</text>
</comment>
<gene>
    <name evidence="5" type="ORF">AK830_g6436</name>
</gene>
<dbReference type="InterPro" id="IPR036291">
    <property type="entry name" value="NAD(P)-bd_dom_sf"/>
</dbReference>
<dbReference type="InterPro" id="IPR002347">
    <property type="entry name" value="SDR_fam"/>
</dbReference>
<accession>A0A0P7BGK4</accession>
<evidence type="ECO:0000256" key="4">
    <source>
        <dbReference type="RuleBase" id="RU000363"/>
    </source>
</evidence>
<reference evidence="5 6" key="1">
    <citation type="submission" date="2015-09" db="EMBL/GenBank/DDBJ databases">
        <title>Draft genome of a European isolate of the apple canker pathogen Neonectria ditissima.</title>
        <authorList>
            <person name="Gomez-Cortecero A."/>
            <person name="Harrison R.J."/>
            <person name="Armitage A.D."/>
        </authorList>
    </citation>
    <scope>NUCLEOTIDE SEQUENCE [LARGE SCALE GENOMIC DNA]</scope>
    <source>
        <strain evidence="5 6">R09/05</strain>
    </source>
</reference>
<dbReference type="EMBL" id="LKCW01000090">
    <property type="protein sequence ID" value="KPM40149.1"/>
    <property type="molecule type" value="Genomic_DNA"/>
</dbReference>
<evidence type="ECO:0000313" key="6">
    <source>
        <dbReference type="Proteomes" id="UP000050424"/>
    </source>
</evidence>
<comment type="similarity">
    <text evidence="1 4">Belongs to the short-chain dehydrogenases/reductases (SDR) family.</text>
</comment>
<dbReference type="Gene3D" id="3.40.50.720">
    <property type="entry name" value="NAD(P)-binding Rossmann-like Domain"/>
    <property type="match status" value="1"/>
</dbReference>
<dbReference type="PRINTS" id="PR00081">
    <property type="entry name" value="GDHRDH"/>
</dbReference>
<dbReference type="Proteomes" id="UP000050424">
    <property type="component" value="Unassembled WGS sequence"/>
</dbReference>
<proteinExistence type="inferred from homology"/>
<dbReference type="Pfam" id="PF00106">
    <property type="entry name" value="adh_short"/>
    <property type="match status" value="1"/>
</dbReference>
<sequence length="285" mass="31284">MSNYTVKETELHALRGKTIVVTGAATGIGRAIADLAHRHGAKIAACDINEDKGREMEQELKGNLLFRRCDVSNWDSVLGFFEETYRVLGPIDAVISNAAVNIVESFDDSCDPATGKLKAPDISVLNVNAVGTWYVTKCAIHFFKKHPETRSQLVLFGSVASYFDTPPLYTYSASKGAVLGLMRALRTQLPKDNITVNMIAPWMTVTAMVTDHIRNVWGELPANSPLDVAKASLMPIVGPALNGKSFLINGGRITEIEDKLDETQPIWLGAELDKDMREGQRRLIP</sequence>
<dbReference type="AlphaFoldDB" id="A0A0P7BGK4"/>
<keyword evidence="2" id="KW-0521">NADP</keyword>
<dbReference type="PANTHER" id="PTHR43180">
    <property type="entry name" value="3-OXOACYL-(ACYL-CARRIER-PROTEIN) REDUCTASE (AFU_ORTHOLOGUE AFUA_6G11210)"/>
    <property type="match status" value="1"/>
</dbReference>